<gene>
    <name evidence="2" type="ORF">H1P_580030</name>
</gene>
<dbReference type="SUPFAM" id="SSF52980">
    <property type="entry name" value="Restriction endonuclease-like"/>
    <property type="match status" value="1"/>
</dbReference>
<reference evidence="2 3" key="1">
    <citation type="submission" date="2019-01" db="EMBL/GenBank/DDBJ databases">
        <authorList>
            <person name="Brito A."/>
        </authorList>
    </citation>
    <scope>NUCLEOTIDE SEQUENCE [LARGE SCALE GENOMIC DNA]</scope>
    <source>
        <strain evidence="2">1</strain>
    </source>
</reference>
<dbReference type="Gene3D" id="3.90.1570.10">
    <property type="entry name" value="tt1808, chain A"/>
    <property type="match status" value="1"/>
</dbReference>
<dbReference type="Pfam" id="PF05685">
    <property type="entry name" value="Uma2"/>
    <property type="match status" value="1"/>
</dbReference>
<evidence type="ECO:0000313" key="3">
    <source>
        <dbReference type="Proteomes" id="UP000320055"/>
    </source>
</evidence>
<feature type="domain" description="Putative restriction endonuclease" evidence="1">
    <location>
        <begin position="12"/>
        <end position="96"/>
    </location>
</feature>
<accession>A0A563W161</accession>
<evidence type="ECO:0000313" key="2">
    <source>
        <dbReference type="EMBL" id="VEP17283.1"/>
    </source>
</evidence>
<dbReference type="EMBL" id="CAACVJ010000534">
    <property type="protein sequence ID" value="VEP17283.1"/>
    <property type="molecule type" value="Genomic_DNA"/>
</dbReference>
<dbReference type="InterPro" id="IPR011335">
    <property type="entry name" value="Restrct_endonuc-II-like"/>
</dbReference>
<dbReference type="Proteomes" id="UP000320055">
    <property type="component" value="Unassembled WGS sequence"/>
</dbReference>
<dbReference type="RefSeq" id="WP_246141597.1">
    <property type="nucleotide sequence ID" value="NZ_LR213817.1"/>
</dbReference>
<evidence type="ECO:0000259" key="1">
    <source>
        <dbReference type="Pfam" id="PF05685"/>
    </source>
</evidence>
<dbReference type="AlphaFoldDB" id="A0A563W161"/>
<proteinExistence type="predicted"/>
<dbReference type="InterPro" id="IPR008538">
    <property type="entry name" value="Uma2"/>
</dbReference>
<name>A0A563W161_9CYAN</name>
<sequence length="108" mass="12613">MMTQALPKSVTFEEFLLWKPEGKPYELHEGVIIEMQPTGKHDEIIGFLATEFTLEYRKLKLPYFIPKTALVKPKDRNSGYSPDILIIDRTGLKDEPLWEKYSTLRVKN</sequence>
<dbReference type="InterPro" id="IPR012296">
    <property type="entry name" value="Nuclease_put_TT1808"/>
</dbReference>
<organism evidence="2 3">
    <name type="scientific">Hyella patelloides LEGE 07179</name>
    <dbReference type="NCBI Taxonomy" id="945734"/>
    <lineage>
        <taxon>Bacteria</taxon>
        <taxon>Bacillati</taxon>
        <taxon>Cyanobacteriota</taxon>
        <taxon>Cyanophyceae</taxon>
        <taxon>Pleurocapsales</taxon>
        <taxon>Hyellaceae</taxon>
        <taxon>Hyella</taxon>
    </lineage>
</organism>
<protein>
    <recommendedName>
        <fullName evidence="1">Putative restriction endonuclease domain-containing protein</fullName>
    </recommendedName>
</protein>
<keyword evidence="3" id="KW-1185">Reference proteome</keyword>